<dbReference type="GO" id="GO:0009328">
    <property type="term" value="C:phenylalanine-tRNA ligase complex"/>
    <property type="evidence" value="ECO:0007669"/>
    <property type="project" value="TreeGrafter"/>
</dbReference>
<dbReference type="GO" id="GO:0003723">
    <property type="term" value="F:RNA binding"/>
    <property type="evidence" value="ECO:0007669"/>
    <property type="project" value="InterPro"/>
</dbReference>
<dbReference type="Gene3D" id="3.30.56.10">
    <property type="match status" value="2"/>
</dbReference>
<evidence type="ECO:0000256" key="17">
    <source>
        <dbReference type="ARBA" id="ARBA00023136"/>
    </source>
</evidence>
<evidence type="ECO:0000256" key="3">
    <source>
        <dbReference type="ARBA" id="ARBA00004496"/>
    </source>
</evidence>
<evidence type="ECO:0000313" key="24">
    <source>
        <dbReference type="EMBL" id="CAJ0606599.1"/>
    </source>
</evidence>
<keyword evidence="12" id="KW-0547">Nucleotide-binding</keyword>
<dbReference type="FunFam" id="3.30.56.10:FF:000004">
    <property type="entry name" value="Phenylalanyl-tRNA synthetase, beta subunit"/>
    <property type="match status" value="1"/>
</dbReference>
<evidence type="ECO:0000256" key="6">
    <source>
        <dbReference type="ARBA" id="ARBA00012814"/>
    </source>
</evidence>
<dbReference type="InterPro" id="IPR002809">
    <property type="entry name" value="EMC3/TMCO1"/>
</dbReference>
<keyword evidence="25" id="KW-1185">Reference proteome</keyword>
<dbReference type="InterPro" id="IPR045864">
    <property type="entry name" value="aa-tRNA-synth_II/BPL/LPL"/>
</dbReference>
<evidence type="ECO:0000256" key="16">
    <source>
        <dbReference type="ARBA" id="ARBA00022989"/>
    </source>
</evidence>
<keyword evidence="16 22" id="KW-1133">Transmembrane helix</keyword>
<dbReference type="GO" id="GO:0006432">
    <property type="term" value="P:phenylalanyl-tRNA aminoacylation"/>
    <property type="evidence" value="ECO:0007669"/>
    <property type="project" value="InterPro"/>
</dbReference>
<dbReference type="InterPro" id="IPR005147">
    <property type="entry name" value="tRNA_synthase_B5-dom"/>
</dbReference>
<dbReference type="SUPFAM" id="SSF55681">
    <property type="entry name" value="Class II aaRS and biotin synthetases"/>
    <property type="match status" value="1"/>
</dbReference>
<evidence type="ECO:0000313" key="25">
    <source>
        <dbReference type="Proteomes" id="UP001176961"/>
    </source>
</evidence>
<protein>
    <recommendedName>
        <fullName evidence="7">Phenylalanine--tRNA ligase beta subunit</fullName>
        <ecNumber evidence="6">6.1.1.20</ecNumber>
    </recommendedName>
    <alternativeName>
        <fullName evidence="19">Phenylalanyl-tRNA synthetase beta subunit</fullName>
    </alternativeName>
</protein>
<dbReference type="GO" id="GO:0005524">
    <property type="term" value="F:ATP binding"/>
    <property type="evidence" value="ECO:0007669"/>
    <property type="project" value="UniProtKB-KW"/>
</dbReference>
<dbReference type="Pfam" id="PF18262">
    <property type="entry name" value="PhetRS_B1"/>
    <property type="match status" value="1"/>
</dbReference>
<dbReference type="SMART" id="SM00874">
    <property type="entry name" value="B5"/>
    <property type="match status" value="1"/>
</dbReference>
<evidence type="ECO:0000256" key="14">
    <source>
        <dbReference type="ARBA" id="ARBA00022842"/>
    </source>
</evidence>
<dbReference type="SUPFAM" id="SSF56037">
    <property type="entry name" value="PheT/TilS domain"/>
    <property type="match status" value="1"/>
</dbReference>
<keyword evidence="21" id="KW-0175">Coiled coil</keyword>
<dbReference type="GO" id="GO:0016020">
    <property type="term" value="C:membrane"/>
    <property type="evidence" value="ECO:0007669"/>
    <property type="project" value="UniProtKB-SubCell"/>
</dbReference>
<dbReference type="InterPro" id="IPR020825">
    <property type="entry name" value="Phe-tRNA_synthase-like_B3/B4"/>
</dbReference>
<evidence type="ECO:0000256" key="15">
    <source>
        <dbReference type="ARBA" id="ARBA00022917"/>
    </source>
</evidence>
<keyword evidence="13" id="KW-0067">ATP-binding</keyword>
<dbReference type="GO" id="GO:0000287">
    <property type="term" value="F:magnesium ion binding"/>
    <property type="evidence" value="ECO:0007669"/>
    <property type="project" value="InterPro"/>
</dbReference>
<dbReference type="PANTHER" id="PTHR10947:SF0">
    <property type="entry name" value="PHENYLALANINE--TRNA LIGASE BETA SUBUNIT"/>
    <property type="match status" value="1"/>
</dbReference>
<evidence type="ECO:0000256" key="21">
    <source>
        <dbReference type="SAM" id="Coils"/>
    </source>
</evidence>
<evidence type="ECO:0000256" key="2">
    <source>
        <dbReference type="ARBA" id="ARBA00004141"/>
    </source>
</evidence>
<reference evidence="24" key="1">
    <citation type="submission" date="2023-07" db="EMBL/GenBank/DDBJ databases">
        <authorList>
            <consortium name="CYATHOMIX"/>
        </authorList>
    </citation>
    <scope>NUCLEOTIDE SEQUENCE</scope>
    <source>
        <strain evidence="24">N/A</strain>
    </source>
</reference>
<comment type="caution">
    <text evidence="24">The sequence shown here is derived from an EMBL/GenBank/DDBJ whole genome shotgun (WGS) entry which is preliminary data.</text>
</comment>
<feature type="coiled-coil region" evidence="21">
    <location>
        <begin position="664"/>
        <end position="713"/>
    </location>
</feature>
<dbReference type="InterPro" id="IPR040659">
    <property type="entry name" value="PhetRS_B1"/>
</dbReference>
<dbReference type="NCBIfam" id="TIGR00471">
    <property type="entry name" value="pheT_arch"/>
    <property type="match status" value="1"/>
</dbReference>
<dbReference type="GO" id="GO:0004826">
    <property type="term" value="F:phenylalanine-tRNA ligase activity"/>
    <property type="evidence" value="ECO:0007669"/>
    <property type="project" value="UniProtKB-EC"/>
</dbReference>
<dbReference type="InterPro" id="IPR005146">
    <property type="entry name" value="B3/B4_tRNA-bd"/>
</dbReference>
<feature type="transmembrane region" description="Helical" evidence="22">
    <location>
        <begin position="640"/>
        <end position="661"/>
    </location>
</feature>
<evidence type="ECO:0000256" key="10">
    <source>
        <dbReference type="ARBA" id="ARBA00022692"/>
    </source>
</evidence>
<evidence type="ECO:0000256" key="4">
    <source>
        <dbReference type="ARBA" id="ARBA00007438"/>
    </source>
</evidence>
<organism evidence="24 25">
    <name type="scientific">Cylicocyclus nassatus</name>
    <name type="common">Nematode worm</name>
    <dbReference type="NCBI Taxonomy" id="53992"/>
    <lineage>
        <taxon>Eukaryota</taxon>
        <taxon>Metazoa</taxon>
        <taxon>Ecdysozoa</taxon>
        <taxon>Nematoda</taxon>
        <taxon>Chromadorea</taxon>
        <taxon>Rhabditida</taxon>
        <taxon>Rhabditina</taxon>
        <taxon>Rhabditomorpha</taxon>
        <taxon>Strongyloidea</taxon>
        <taxon>Strongylidae</taxon>
        <taxon>Cylicocyclus</taxon>
    </lineage>
</organism>
<keyword evidence="10 22" id="KW-0812">Transmembrane</keyword>
<evidence type="ECO:0000256" key="18">
    <source>
        <dbReference type="ARBA" id="ARBA00023146"/>
    </source>
</evidence>
<evidence type="ECO:0000259" key="23">
    <source>
        <dbReference type="PROSITE" id="PS51483"/>
    </source>
</evidence>
<evidence type="ECO:0000256" key="22">
    <source>
        <dbReference type="SAM" id="Phobius"/>
    </source>
</evidence>
<evidence type="ECO:0000256" key="20">
    <source>
        <dbReference type="ARBA" id="ARBA00049255"/>
    </source>
</evidence>
<comment type="cofactor">
    <cofactor evidence="1">
        <name>Mg(2+)</name>
        <dbReference type="ChEBI" id="CHEBI:18420"/>
    </cofactor>
</comment>
<evidence type="ECO:0000256" key="12">
    <source>
        <dbReference type="ARBA" id="ARBA00022741"/>
    </source>
</evidence>
<dbReference type="Gene3D" id="3.50.40.10">
    <property type="entry name" value="Phenylalanyl-trna Synthetase, Chain B, domain 3"/>
    <property type="match status" value="1"/>
</dbReference>
<keyword evidence="15" id="KW-0648">Protein biosynthesis</keyword>
<proteinExistence type="inferred from homology"/>
<comment type="subcellular location">
    <subcellularLocation>
        <location evidence="3">Cytoplasm</location>
    </subcellularLocation>
    <subcellularLocation>
        <location evidence="2">Membrane</location>
        <topology evidence="2">Multi-pass membrane protein</topology>
    </subcellularLocation>
</comment>
<evidence type="ECO:0000256" key="13">
    <source>
        <dbReference type="ARBA" id="ARBA00022840"/>
    </source>
</evidence>
<dbReference type="AlphaFoldDB" id="A0AA36HAG3"/>
<dbReference type="InterPro" id="IPR009061">
    <property type="entry name" value="DNA-bd_dom_put_sf"/>
</dbReference>
<comment type="catalytic activity">
    <reaction evidence="20">
        <text>tRNA(Phe) + L-phenylalanine + ATP = L-phenylalanyl-tRNA(Phe) + AMP + diphosphate + H(+)</text>
        <dbReference type="Rhea" id="RHEA:19413"/>
        <dbReference type="Rhea" id="RHEA-COMP:9668"/>
        <dbReference type="Rhea" id="RHEA-COMP:9699"/>
        <dbReference type="ChEBI" id="CHEBI:15378"/>
        <dbReference type="ChEBI" id="CHEBI:30616"/>
        <dbReference type="ChEBI" id="CHEBI:33019"/>
        <dbReference type="ChEBI" id="CHEBI:58095"/>
        <dbReference type="ChEBI" id="CHEBI:78442"/>
        <dbReference type="ChEBI" id="CHEBI:78531"/>
        <dbReference type="ChEBI" id="CHEBI:456215"/>
        <dbReference type="EC" id="6.1.1.20"/>
    </reaction>
</comment>
<dbReference type="InterPro" id="IPR045060">
    <property type="entry name" value="Phe-tRNA-ligase_IIc_bsu"/>
</dbReference>
<dbReference type="SMART" id="SM01415">
    <property type="entry name" value="DUF106"/>
    <property type="match status" value="1"/>
</dbReference>
<accession>A0AA36HAG3</accession>
<evidence type="ECO:0000256" key="11">
    <source>
        <dbReference type="ARBA" id="ARBA00022723"/>
    </source>
</evidence>
<dbReference type="FunFam" id="3.50.40.10:FF:000002">
    <property type="entry name" value="phenylalanine--tRNA ligase beta subunit"/>
    <property type="match status" value="1"/>
</dbReference>
<evidence type="ECO:0000256" key="9">
    <source>
        <dbReference type="ARBA" id="ARBA00022598"/>
    </source>
</evidence>
<dbReference type="SUPFAM" id="SSF46955">
    <property type="entry name" value="Putative DNA-binding domain"/>
    <property type="match status" value="1"/>
</dbReference>
<evidence type="ECO:0000256" key="5">
    <source>
        <dbReference type="ARBA" id="ARBA00011209"/>
    </source>
</evidence>
<gene>
    <name evidence="24" type="ORF">CYNAS_LOCUS18582</name>
</gene>
<dbReference type="Pfam" id="PF03483">
    <property type="entry name" value="B3_4"/>
    <property type="match status" value="1"/>
</dbReference>
<dbReference type="PROSITE" id="PS51483">
    <property type="entry name" value="B5"/>
    <property type="match status" value="1"/>
</dbReference>
<sequence length="821" mass="92409">MGLNAVLTDMLNITYTGYEMDFLLLSYGLQYIEYRSNSRTEHLLGGDSLLIKKKGPKLLQDKPTSVQRNASQEGGGLKEEEIYSTVITFESYLLFKGLIQSVASISTTSEKVAVEKERGQAAAGDELSEAEVYKIDIPANRYDLLCVEGLSRALRIFKNEIKRPKYVLKRPDGPLEQIIVAKETANVRPFVVGAILRDVTFDSENYASFMDLQDKLHQNICRKRTLVAIGTHDLDTISGPFKYNAEIPKDIKFKPLNQTKEFTADELMNFYATDSHLKAYLPIIRDKERYPVIRDSNGVLCSLPPIINGEHSKITLNTKNVFIEATATDLQKAIVVLDTVVTLFSQYCKKPFNIEPVEVVYEQDGRKEVYPVLSYREIIVRVSEINTKIGFNLDAQTMATLLTRMSLKAETLNANTLKVTIPPTRHDILHECDVAEDVGVAYGFNKLEHRLPESNTVAEAFPLNKLSDLLRGEVAAAGWTEALNFALCSREDISTRLRDDKALDRAVHISNPKTLEFQVARSSLLPGLMKTISSNRDMPLPLKLFELQDVVLKDSTSDVGARNERRLAAVYYNKTAGFEIVHGFLDRVMRLLDVDPARDGSGYFIRACDNPTFFPGRCASIIGPGNVVIGVLASMLSDCLLIIAIALCTALAGEGLTYLLVYRSEQYKRLKSEMERKTKRLEKKKQEAGEVVDKNAKKRLERDEERLKATNRDMSMFKMKSMFAIGLAFTALLSTFNSIFDGRVVARLPFVPIGFLQGLSHRNLVGDDMRDCSFIFLYILCTMTIRQNLQKALGFAPSRAMNRQQGSVWAPAQQQQFNYFR</sequence>
<dbReference type="SMART" id="SM00873">
    <property type="entry name" value="B3_4"/>
    <property type="match status" value="1"/>
</dbReference>
<evidence type="ECO:0000256" key="1">
    <source>
        <dbReference type="ARBA" id="ARBA00001946"/>
    </source>
</evidence>
<comment type="similarity">
    <text evidence="4">Belongs to the phenylalanyl-tRNA synthetase beta subunit family. Type 2 subfamily.</text>
</comment>
<keyword evidence="18" id="KW-0030">Aminoacyl-tRNA synthetase</keyword>
<evidence type="ECO:0000256" key="19">
    <source>
        <dbReference type="ARBA" id="ARBA00033189"/>
    </source>
</evidence>
<keyword evidence="11" id="KW-0479">Metal-binding</keyword>
<keyword evidence="14" id="KW-0460">Magnesium</keyword>
<dbReference type="Pfam" id="PF03484">
    <property type="entry name" value="B5"/>
    <property type="match status" value="1"/>
</dbReference>
<comment type="subunit">
    <text evidence="5">Tetramer of two alpha and two beta subunits.</text>
</comment>
<dbReference type="InterPro" id="IPR004531">
    <property type="entry name" value="Phe-tRNA-synth_IIc_bsu_arc_euk"/>
</dbReference>
<evidence type="ECO:0000256" key="8">
    <source>
        <dbReference type="ARBA" id="ARBA00022490"/>
    </source>
</evidence>
<keyword evidence="8" id="KW-0963">Cytoplasm</keyword>
<dbReference type="PANTHER" id="PTHR10947">
    <property type="entry name" value="PHENYLALANYL-TRNA SYNTHETASE BETA CHAIN AND LEUCINE-RICH REPEAT-CONTAINING PROTEIN 47"/>
    <property type="match status" value="1"/>
</dbReference>
<dbReference type="FunFam" id="3.30.930.10:FF:000032">
    <property type="entry name" value="Phenylalanine--tRNA ligase beta subunit"/>
    <property type="match status" value="1"/>
</dbReference>
<dbReference type="Proteomes" id="UP001176961">
    <property type="component" value="Unassembled WGS sequence"/>
</dbReference>
<keyword evidence="9" id="KW-0436">Ligase</keyword>
<dbReference type="EC" id="6.1.1.20" evidence="6"/>
<keyword evidence="17 22" id="KW-0472">Membrane</keyword>
<dbReference type="Gene3D" id="3.30.930.10">
    <property type="entry name" value="Bira Bifunctional Protein, Domain 2"/>
    <property type="match status" value="1"/>
</dbReference>
<feature type="transmembrane region" description="Helical" evidence="22">
    <location>
        <begin position="722"/>
        <end position="740"/>
    </location>
</feature>
<evidence type="ECO:0000256" key="7">
    <source>
        <dbReference type="ARBA" id="ARBA00017032"/>
    </source>
</evidence>
<dbReference type="EMBL" id="CATQJL010000316">
    <property type="protein sequence ID" value="CAJ0606599.1"/>
    <property type="molecule type" value="Genomic_DNA"/>
</dbReference>
<name>A0AA36HAG3_CYLNA</name>
<feature type="domain" description="B5" evidence="23">
    <location>
        <begin position="373"/>
        <end position="449"/>
    </location>
</feature>
<dbReference type="Pfam" id="PF01956">
    <property type="entry name" value="EMC3_TMCO1"/>
    <property type="match status" value="1"/>
</dbReference>